<dbReference type="PANTHER" id="PTHR10201">
    <property type="entry name" value="MATRIX METALLOPROTEINASE"/>
    <property type="match status" value="1"/>
</dbReference>
<keyword evidence="1" id="KW-0645">Protease</keyword>
<evidence type="ECO:0000256" key="4">
    <source>
        <dbReference type="ARBA" id="ARBA00022833"/>
    </source>
</evidence>
<dbReference type="PANTHER" id="PTHR10201:SF323">
    <property type="entry name" value="MATRIX METALLOPROTEINASE-21"/>
    <property type="match status" value="1"/>
</dbReference>
<proteinExistence type="predicted"/>
<evidence type="ECO:0000256" key="2">
    <source>
        <dbReference type="ARBA" id="ARBA00022723"/>
    </source>
</evidence>
<dbReference type="RefSeq" id="WP_206568128.1">
    <property type="nucleotide sequence ID" value="NZ_JAFKCW010000001.1"/>
</dbReference>
<keyword evidence="2" id="KW-0479">Metal-binding</keyword>
<evidence type="ECO:0000256" key="5">
    <source>
        <dbReference type="ARBA" id="ARBA00023049"/>
    </source>
</evidence>
<evidence type="ECO:0000259" key="6">
    <source>
        <dbReference type="SMART" id="SM00235"/>
    </source>
</evidence>
<sequence length="253" mass="29086">MVRGYLDKDFFLSIDGEDLFEMKAPEKIKHRCVTDEAVVIENGNVPSSSDKGGRPFELVVGLGNHIPLWEQNVTLKWRLNSLFDTYTNSDNVKDYIRELVKDALSQWGDASPVKFEESSADCDFEVIMRPDDCDINGCTLASAFFPNSNLNILTLYPKMFTQSKFEQVETLIHEIGHIFGLRHYFAKDRESSWRSEIFGHHYPLTIMNYGHQSTITEQDRIDLKRLYSSVWSGKLSEINGLKIELFKSLTLKT</sequence>
<evidence type="ECO:0000256" key="3">
    <source>
        <dbReference type="ARBA" id="ARBA00022801"/>
    </source>
</evidence>
<dbReference type="InterPro" id="IPR024079">
    <property type="entry name" value="MetalloPept_cat_dom_sf"/>
</dbReference>
<dbReference type="GO" id="GO:0008237">
    <property type="term" value="F:metallopeptidase activity"/>
    <property type="evidence" value="ECO:0007669"/>
    <property type="project" value="UniProtKB-KW"/>
</dbReference>
<keyword evidence="5 7" id="KW-0482">Metalloprotease</keyword>
<gene>
    <name evidence="7" type="ORF">J0A67_04815</name>
</gene>
<keyword evidence="8" id="KW-1185">Reference proteome</keyword>
<keyword evidence="4" id="KW-0862">Zinc</keyword>
<dbReference type="Proteomes" id="UP000664698">
    <property type="component" value="Unassembled WGS sequence"/>
</dbReference>
<dbReference type="EMBL" id="JAFKCW010000001">
    <property type="protein sequence ID" value="MBN7800170.1"/>
    <property type="molecule type" value="Genomic_DNA"/>
</dbReference>
<dbReference type="SMART" id="SM00235">
    <property type="entry name" value="ZnMc"/>
    <property type="match status" value="1"/>
</dbReference>
<keyword evidence="3" id="KW-0378">Hydrolase</keyword>
<evidence type="ECO:0000313" key="7">
    <source>
        <dbReference type="EMBL" id="MBN7800170.1"/>
    </source>
</evidence>
<accession>A0ABS3BLJ6</accession>
<evidence type="ECO:0000313" key="8">
    <source>
        <dbReference type="Proteomes" id="UP000664698"/>
    </source>
</evidence>
<reference evidence="7 8" key="1">
    <citation type="submission" date="2021-03" db="EMBL/GenBank/DDBJ databases">
        <title>novel species isolated from a fishpond in China.</title>
        <authorList>
            <person name="Lu H."/>
            <person name="Cai Z."/>
        </authorList>
    </citation>
    <scope>NUCLEOTIDE SEQUENCE [LARGE SCALE GENOMIC DNA]</scope>
    <source>
        <strain evidence="7 8">JCM 31546</strain>
    </source>
</reference>
<protein>
    <submittedName>
        <fullName evidence="7">Matrixin family metalloprotease</fullName>
    </submittedName>
</protein>
<evidence type="ECO:0000256" key="1">
    <source>
        <dbReference type="ARBA" id="ARBA00022670"/>
    </source>
</evidence>
<organism evidence="7 8">
    <name type="scientific">Algoriphagus aestuariicola</name>
    <dbReference type="NCBI Taxonomy" id="1852016"/>
    <lineage>
        <taxon>Bacteria</taxon>
        <taxon>Pseudomonadati</taxon>
        <taxon>Bacteroidota</taxon>
        <taxon>Cytophagia</taxon>
        <taxon>Cytophagales</taxon>
        <taxon>Cyclobacteriaceae</taxon>
        <taxon>Algoriphagus</taxon>
    </lineage>
</organism>
<dbReference type="Pfam" id="PF00413">
    <property type="entry name" value="Peptidase_M10"/>
    <property type="match status" value="1"/>
</dbReference>
<dbReference type="SUPFAM" id="SSF55486">
    <property type="entry name" value="Metalloproteases ('zincins'), catalytic domain"/>
    <property type="match status" value="1"/>
</dbReference>
<dbReference type="InterPro" id="IPR001818">
    <property type="entry name" value="Pept_M10_metallopeptidase"/>
</dbReference>
<feature type="domain" description="Peptidase metallopeptidase" evidence="6">
    <location>
        <begin position="65"/>
        <end position="229"/>
    </location>
</feature>
<dbReference type="Gene3D" id="3.40.390.10">
    <property type="entry name" value="Collagenase (Catalytic Domain)"/>
    <property type="match status" value="1"/>
</dbReference>
<name>A0ABS3BLJ6_9BACT</name>
<dbReference type="InterPro" id="IPR006026">
    <property type="entry name" value="Peptidase_Metallo"/>
</dbReference>
<comment type="caution">
    <text evidence="7">The sequence shown here is derived from an EMBL/GenBank/DDBJ whole genome shotgun (WGS) entry which is preliminary data.</text>
</comment>